<keyword evidence="2" id="KW-0418">Kinase</keyword>
<organism evidence="2 3">
    <name type="scientific">Pandoravirus inopinatum</name>
    <dbReference type="NCBI Taxonomy" id="1605721"/>
    <lineage>
        <taxon>Viruses</taxon>
        <taxon>Pandoravirus</taxon>
    </lineage>
</organism>
<feature type="compositionally biased region" description="Basic residues" evidence="1">
    <location>
        <begin position="177"/>
        <end position="186"/>
    </location>
</feature>
<proteinExistence type="predicted"/>
<evidence type="ECO:0000313" key="3">
    <source>
        <dbReference type="Proteomes" id="UP000202511"/>
    </source>
</evidence>
<keyword evidence="2" id="KW-0808">Transferase</keyword>
<feature type="region of interest" description="Disordered" evidence="1">
    <location>
        <begin position="164"/>
        <end position="186"/>
    </location>
</feature>
<protein>
    <submittedName>
        <fullName evidence="2">Phosphatidylinositol phosphate kinase motif-containing protein</fullName>
    </submittedName>
</protein>
<reference evidence="2 3" key="1">
    <citation type="journal article" date="2015" name="Parasitol. Res.">
        <title>Viruses in close associations with free-living amoebae.</title>
        <authorList>
            <person name="Scheid P."/>
        </authorList>
    </citation>
    <scope>NUCLEOTIDE SEQUENCE [LARGE SCALE GENOMIC DNA]</scope>
    <source>
        <strain evidence="2">KlaHel</strain>
    </source>
</reference>
<evidence type="ECO:0000313" key="2">
    <source>
        <dbReference type="EMBL" id="AJF98171.1"/>
    </source>
</evidence>
<dbReference type="RefSeq" id="YP_009120406.1">
    <property type="nucleotide sequence ID" value="NC_026440.1"/>
</dbReference>
<dbReference type="Proteomes" id="UP000202511">
    <property type="component" value="Segment"/>
</dbReference>
<dbReference type="GO" id="GO:0016301">
    <property type="term" value="F:kinase activity"/>
    <property type="evidence" value="ECO:0007669"/>
    <property type="project" value="UniProtKB-KW"/>
</dbReference>
<dbReference type="KEGG" id="vg:23463088"/>
<dbReference type="GeneID" id="23463088"/>
<name>A0A0B5JB21_9VIRU</name>
<evidence type="ECO:0000256" key="1">
    <source>
        <dbReference type="SAM" id="MobiDB-lite"/>
    </source>
</evidence>
<sequence length="214" mass="24069">MKKKRGSNATDAAGRNHGRGGLLVLRIFLVHLAWADGLQTGDGIGTRAKKRRPNRSDTCIPPISLERLAQKKEANASKQSIILFDKKKKRAKTKRKELCGPRREAQVCAGTNKFLWRRGGSQDVISARCKRPKAVGFLTWPRRAFSLFFLLSKEKTPKKCAFAGGQARPRREERRPKGGRHLCRARGLHQKLGAVARQNGALWKKEGRDRNGNR</sequence>
<dbReference type="EMBL" id="KP136319">
    <property type="protein sequence ID" value="AJF98171.1"/>
    <property type="molecule type" value="Genomic_DNA"/>
</dbReference>
<accession>A0A0B5JB21</accession>